<reference evidence="14 15" key="1">
    <citation type="submission" date="2018-06" db="EMBL/GenBank/DDBJ databases">
        <title>The draft genome sequences of strains SCU63 and S1.</title>
        <authorList>
            <person name="Gan L."/>
        </authorList>
    </citation>
    <scope>NUCLEOTIDE SEQUENCE [LARGE SCALE GENOMIC DNA]</scope>
    <source>
        <strain evidence="14 15">SCU63</strain>
    </source>
</reference>
<sequence>MIEVMAIVGPTASGKTALGIELAKAFDGEIINGDSMQIYREMSIGTAKVKQEEMRGVHHHLLDIKDPEEPFSVAEYQQLVRSKIAEISKSGKLPIIVGGTGLYIQAVLFDYRFSESQVDEELRNNLYDELEELGPEHMHKKLIALDPDTDIHPNNTRRVIRALEIMLGSEEKVDRSLALKPMYNELIVGIDLPRNLLYERIDKRVDSMMAEGLVEEVEALHRRGIRNVQSIQAIGYKEFYAYLDGKVELGRAVELLKKHSRNYAKRQLTYFRNKLPVYWIDGRVDIKDNIKKIRLIMQENERGRRIELIGEQKPEQGK</sequence>
<dbReference type="GO" id="GO:0006400">
    <property type="term" value="P:tRNA modification"/>
    <property type="evidence" value="ECO:0007669"/>
    <property type="project" value="TreeGrafter"/>
</dbReference>
<comment type="similarity">
    <text evidence="3 10 13">Belongs to the IPP transferase family.</text>
</comment>
<evidence type="ECO:0000256" key="11">
    <source>
        <dbReference type="RuleBase" id="RU003783"/>
    </source>
</evidence>
<evidence type="ECO:0000256" key="9">
    <source>
        <dbReference type="ARBA" id="ARBA00049563"/>
    </source>
</evidence>
<dbReference type="PANTHER" id="PTHR11088">
    <property type="entry name" value="TRNA DIMETHYLALLYLTRANSFERASE"/>
    <property type="match status" value="1"/>
</dbReference>
<feature type="site" description="Interaction with substrate tRNA" evidence="10">
    <location>
        <position position="100"/>
    </location>
</feature>
<feature type="region of interest" description="Interaction with substrate tRNA" evidence="10">
    <location>
        <begin position="34"/>
        <end position="37"/>
    </location>
</feature>
<gene>
    <name evidence="10" type="primary">miaA</name>
    <name evidence="14" type="ORF">DP120_06025</name>
</gene>
<dbReference type="Gene3D" id="3.40.50.300">
    <property type="entry name" value="P-loop containing nucleotide triphosphate hydrolases"/>
    <property type="match status" value="1"/>
</dbReference>
<dbReference type="EMBL" id="QLZR01000002">
    <property type="protein sequence ID" value="RAZ79174.1"/>
    <property type="molecule type" value="Genomic_DNA"/>
</dbReference>
<dbReference type="InterPro" id="IPR018022">
    <property type="entry name" value="IPT"/>
</dbReference>
<comment type="caution">
    <text evidence="14">The sequence shown here is derived from an EMBL/GenBank/DDBJ whole genome shotgun (WGS) entry which is preliminary data.</text>
</comment>
<accession>A0A365L1D1</accession>
<dbReference type="GO" id="GO:0005524">
    <property type="term" value="F:ATP binding"/>
    <property type="evidence" value="ECO:0007669"/>
    <property type="project" value="UniProtKB-UniRule"/>
</dbReference>
<comment type="cofactor">
    <cofactor evidence="1 10">
        <name>Mg(2+)</name>
        <dbReference type="ChEBI" id="CHEBI:18420"/>
    </cofactor>
</comment>
<evidence type="ECO:0000313" key="15">
    <source>
        <dbReference type="Proteomes" id="UP000251002"/>
    </source>
</evidence>
<evidence type="ECO:0000256" key="10">
    <source>
        <dbReference type="HAMAP-Rule" id="MF_00185"/>
    </source>
</evidence>
<feature type="binding site" evidence="10">
    <location>
        <begin position="11"/>
        <end position="16"/>
    </location>
    <ligand>
        <name>substrate</name>
    </ligand>
</feature>
<proteinExistence type="inferred from homology"/>
<organism evidence="14 15">
    <name type="scientific">Planococcus halotolerans</name>
    <dbReference type="NCBI Taxonomy" id="2233542"/>
    <lineage>
        <taxon>Bacteria</taxon>
        <taxon>Bacillati</taxon>
        <taxon>Bacillota</taxon>
        <taxon>Bacilli</taxon>
        <taxon>Bacillales</taxon>
        <taxon>Caryophanaceae</taxon>
        <taxon>Planococcus</taxon>
    </lineage>
</organism>
<dbReference type="HAMAP" id="MF_00185">
    <property type="entry name" value="IPP_trans"/>
    <property type="match status" value="1"/>
</dbReference>
<dbReference type="NCBIfam" id="TIGR00174">
    <property type="entry name" value="miaA"/>
    <property type="match status" value="1"/>
</dbReference>
<dbReference type="RefSeq" id="WP_112222758.1">
    <property type="nucleotide sequence ID" value="NZ_CP196859.1"/>
</dbReference>
<evidence type="ECO:0000256" key="7">
    <source>
        <dbReference type="ARBA" id="ARBA00022840"/>
    </source>
</evidence>
<keyword evidence="15" id="KW-1185">Reference proteome</keyword>
<feature type="site" description="Interaction with substrate tRNA" evidence="10">
    <location>
        <position position="123"/>
    </location>
</feature>
<comment type="catalytic activity">
    <reaction evidence="9 10 11">
        <text>adenosine(37) in tRNA + dimethylallyl diphosphate = N(6)-dimethylallyladenosine(37) in tRNA + diphosphate</text>
        <dbReference type="Rhea" id="RHEA:26482"/>
        <dbReference type="Rhea" id="RHEA-COMP:10162"/>
        <dbReference type="Rhea" id="RHEA-COMP:10375"/>
        <dbReference type="ChEBI" id="CHEBI:33019"/>
        <dbReference type="ChEBI" id="CHEBI:57623"/>
        <dbReference type="ChEBI" id="CHEBI:74411"/>
        <dbReference type="ChEBI" id="CHEBI:74415"/>
        <dbReference type="EC" id="2.5.1.75"/>
    </reaction>
</comment>
<comment type="subunit">
    <text evidence="10">Monomer.</text>
</comment>
<dbReference type="Proteomes" id="UP000251002">
    <property type="component" value="Unassembled WGS sequence"/>
</dbReference>
<feature type="binding site" evidence="10">
    <location>
        <begin position="9"/>
        <end position="16"/>
    </location>
    <ligand>
        <name>ATP</name>
        <dbReference type="ChEBI" id="CHEBI:30616"/>
    </ligand>
</feature>
<keyword evidence="6 10" id="KW-0547">Nucleotide-binding</keyword>
<evidence type="ECO:0000256" key="4">
    <source>
        <dbReference type="ARBA" id="ARBA00022679"/>
    </source>
</evidence>
<protein>
    <recommendedName>
        <fullName evidence="10">tRNA dimethylallyltransferase</fullName>
        <ecNumber evidence="10">2.5.1.75</ecNumber>
    </recommendedName>
    <alternativeName>
        <fullName evidence="10">Dimethylallyl diphosphate:tRNA dimethylallyltransferase</fullName>
        <shortName evidence="10">DMAPP:tRNA dimethylallyltransferase</shortName>
        <shortName evidence="10">DMATase</shortName>
    </alternativeName>
    <alternativeName>
        <fullName evidence="10">Isopentenyl-diphosphate:tRNA isopentenyltransferase</fullName>
        <shortName evidence="10">IPP transferase</shortName>
        <shortName evidence="10">IPPT</shortName>
        <shortName evidence="10">IPTase</shortName>
    </alternativeName>
</protein>
<keyword evidence="5 10" id="KW-0819">tRNA processing</keyword>
<dbReference type="EC" id="2.5.1.75" evidence="10"/>
<evidence type="ECO:0000256" key="13">
    <source>
        <dbReference type="RuleBase" id="RU003785"/>
    </source>
</evidence>
<dbReference type="Gene3D" id="1.10.20.140">
    <property type="match status" value="1"/>
</dbReference>
<evidence type="ECO:0000313" key="14">
    <source>
        <dbReference type="EMBL" id="RAZ79174.1"/>
    </source>
</evidence>
<keyword evidence="8 10" id="KW-0460">Magnesium</keyword>
<comment type="function">
    <text evidence="2 10 12">Catalyzes the transfer of a dimethylallyl group onto the adenine at position 37 in tRNAs that read codons beginning with uridine, leading to the formation of N6-(dimethylallyl)adenosine (i(6)A).</text>
</comment>
<dbReference type="InterPro" id="IPR027417">
    <property type="entry name" value="P-loop_NTPase"/>
</dbReference>
<evidence type="ECO:0000256" key="2">
    <source>
        <dbReference type="ARBA" id="ARBA00003213"/>
    </source>
</evidence>
<keyword evidence="7 10" id="KW-0067">ATP-binding</keyword>
<evidence type="ECO:0000256" key="1">
    <source>
        <dbReference type="ARBA" id="ARBA00001946"/>
    </source>
</evidence>
<keyword evidence="4 10" id="KW-0808">Transferase</keyword>
<dbReference type="Pfam" id="PF01715">
    <property type="entry name" value="IPPT"/>
    <property type="match status" value="1"/>
</dbReference>
<dbReference type="SUPFAM" id="SSF52540">
    <property type="entry name" value="P-loop containing nucleoside triphosphate hydrolases"/>
    <property type="match status" value="1"/>
</dbReference>
<dbReference type="InterPro" id="IPR039657">
    <property type="entry name" value="Dimethylallyltransferase"/>
</dbReference>
<comment type="caution">
    <text evidence="10">Lacks conserved residue(s) required for the propagation of feature annotation.</text>
</comment>
<evidence type="ECO:0000256" key="3">
    <source>
        <dbReference type="ARBA" id="ARBA00005842"/>
    </source>
</evidence>
<dbReference type="AlphaFoldDB" id="A0A365L1D1"/>
<dbReference type="GO" id="GO:0052381">
    <property type="term" value="F:tRNA dimethylallyltransferase activity"/>
    <property type="evidence" value="ECO:0007669"/>
    <property type="project" value="UniProtKB-UniRule"/>
</dbReference>
<evidence type="ECO:0000256" key="8">
    <source>
        <dbReference type="ARBA" id="ARBA00022842"/>
    </source>
</evidence>
<evidence type="ECO:0000256" key="6">
    <source>
        <dbReference type="ARBA" id="ARBA00022741"/>
    </source>
</evidence>
<evidence type="ECO:0000256" key="12">
    <source>
        <dbReference type="RuleBase" id="RU003784"/>
    </source>
</evidence>
<dbReference type="PANTHER" id="PTHR11088:SF60">
    <property type="entry name" value="TRNA DIMETHYLALLYLTRANSFERASE"/>
    <property type="match status" value="1"/>
</dbReference>
<evidence type="ECO:0000256" key="5">
    <source>
        <dbReference type="ARBA" id="ARBA00022694"/>
    </source>
</evidence>
<name>A0A365L1D1_9BACL</name>